<proteinExistence type="predicted"/>
<dbReference type="EMBL" id="LR796418">
    <property type="protein sequence ID" value="CAB4143555.1"/>
    <property type="molecule type" value="Genomic_DNA"/>
</dbReference>
<organism evidence="1">
    <name type="scientific">uncultured Caudovirales phage</name>
    <dbReference type="NCBI Taxonomy" id="2100421"/>
    <lineage>
        <taxon>Viruses</taxon>
        <taxon>Duplodnaviria</taxon>
        <taxon>Heunggongvirae</taxon>
        <taxon>Uroviricota</taxon>
        <taxon>Caudoviricetes</taxon>
        <taxon>Peduoviridae</taxon>
        <taxon>Maltschvirus</taxon>
        <taxon>Maltschvirus maltsch</taxon>
    </lineage>
</organism>
<name>A0A6J5M945_9CAUD</name>
<protein>
    <submittedName>
        <fullName evidence="1">Uncharacterized protein</fullName>
    </submittedName>
</protein>
<dbReference type="EMBL" id="LR796737">
    <property type="protein sequence ID" value="CAB4162903.1"/>
    <property type="molecule type" value="Genomic_DNA"/>
</dbReference>
<reference evidence="1" key="1">
    <citation type="submission" date="2020-04" db="EMBL/GenBank/DDBJ databases">
        <authorList>
            <person name="Chiriac C."/>
            <person name="Salcher M."/>
            <person name="Ghai R."/>
            <person name="Kavagutti S V."/>
        </authorList>
    </citation>
    <scope>NUCLEOTIDE SEQUENCE</scope>
</reference>
<accession>A0A6J5M945</accession>
<sequence length="69" mass="8130">MYIGHYKSVNSSNEFFSEKRNELDFPTQVEYKGMRYLLKATHIVSSNTQEKNVMSMAKKHDIPFNIKID</sequence>
<evidence type="ECO:0000313" key="1">
    <source>
        <dbReference type="EMBL" id="CAB4143555.1"/>
    </source>
</evidence>
<evidence type="ECO:0000313" key="2">
    <source>
        <dbReference type="EMBL" id="CAB4162903.1"/>
    </source>
</evidence>
<gene>
    <name evidence="1" type="ORF">UFOVP436_174</name>
    <name evidence="2" type="ORF">UFOVP784_174</name>
</gene>